<proteinExistence type="inferred from homology"/>
<dbReference type="NCBIfam" id="NF001810">
    <property type="entry name" value="PRK00529.1"/>
    <property type="match status" value="1"/>
</dbReference>
<dbReference type="Gene3D" id="2.30.30.30">
    <property type="match status" value="1"/>
</dbReference>
<dbReference type="InterPro" id="IPR015365">
    <property type="entry name" value="Elong-fact-P_C"/>
</dbReference>
<dbReference type="InterPro" id="IPR014722">
    <property type="entry name" value="Rib_uL2_dom2"/>
</dbReference>
<dbReference type="InterPro" id="IPR020599">
    <property type="entry name" value="Transl_elong_fac_P/YeiP"/>
</dbReference>
<dbReference type="GO" id="GO:0005829">
    <property type="term" value="C:cytosol"/>
    <property type="evidence" value="ECO:0007669"/>
    <property type="project" value="UniProtKB-ARBA"/>
</dbReference>
<dbReference type="PANTHER" id="PTHR30053:SF14">
    <property type="entry name" value="TRANSLATION ELONGATION FACTOR KOW-LIKE DOMAIN-CONTAINING PROTEIN"/>
    <property type="match status" value="1"/>
</dbReference>
<keyword evidence="5 7" id="KW-0251">Elongation factor</keyword>
<dbReference type="NCBIfam" id="TIGR00038">
    <property type="entry name" value="efp"/>
    <property type="match status" value="1"/>
</dbReference>
<comment type="function">
    <text evidence="7">Involved in peptide bond synthesis. Stimulates efficient translation and peptide-bond synthesis on native or reconstituted 70S ribosomes in vitro. Probably functions indirectly by altering the affinity of the ribosome for aminoacyl-tRNA, thus increasing their reactivity as acceptors for peptidyl transferase.</text>
</comment>
<dbReference type="InterPro" id="IPR011768">
    <property type="entry name" value="Transl_elongation_fac_P"/>
</dbReference>
<dbReference type="CDD" id="cd05794">
    <property type="entry name" value="S1_EF-P_repeat_2"/>
    <property type="match status" value="1"/>
</dbReference>
<evidence type="ECO:0000256" key="1">
    <source>
        <dbReference type="ARBA" id="ARBA00004496"/>
    </source>
</evidence>
<dbReference type="Proteomes" id="UP000215595">
    <property type="component" value="Unassembled WGS sequence"/>
</dbReference>
<dbReference type="PANTHER" id="PTHR30053">
    <property type="entry name" value="ELONGATION FACTOR P"/>
    <property type="match status" value="1"/>
</dbReference>
<feature type="domain" description="Elongation factor P C-terminal" evidence="10">
    <location>
        <begin position="132"/>
        <end position="187"/>
    </location>
</feature>
<evidence type="ECO:0000256" key="3">
    <source>
        <dbReference type="ARBA" id="ARBA00009479"/>
    </source>
</evidence>
<evidence type="ECO:0000256" key="6">
    <source>
        <dbReference type="ARBA" id="ARBA00022917"/>
    </source>
</evidence>
<dbReference type="SUPFAM" id="SSF50104">
    <property type="entry name" value="Translation proteins SH3-like domain"/>
    <property type="match status" value="1"/>
</dbReference>
<dbReference type="GO" id="GO:0043043">
    <property type="term" value="P:peptide biosynthetic process"/>
    <property type="evidence" value="ECO:0007669"/>
    <property type="project" value="InterPro"/>
</dbReference>
<dbReference type="SUPFAM" id="SSF50249">
    <property type="entry name" value="Nucleic acid-binding proteins"/>
    <property type="match status" value="2"/>
</dbReference>
<comment type="subcellular location">
    <subcellularLocation>
        <location evidence="1 7">Cytoplasm</location>
    </subcellularLocation>
</comment>
<evidence type="ECO:0000256" key="9">
    <source>
        <dbReference type="RuleBase" id="RU004389"/>
    </source>
</evidence>
<evidence type="ECO:0000313" key="13">
    <source>
        <dbReference type="Proteomes" id="UP000215595"/>
    </source>
</evidence>
<evidence type="ECO:0000259" key="11">
    <source>
        <dbReference type="SMART" id="SM01185"/>
    </source>
</evidence>
<dbReference type="GO" id="GO:0003746">
    <property type="term" value="F:translation elongation factor activity"/>
    <property type="evidence" value="ECO:0007669"/>
    <property type="project" value="UniProtKB-UniRule"/>
</dbReference>
<dbReference type="AlphaFoldDB" id="A0A258FK84"/>
<dbReference type="FunFam" id="2.40.50.140:FF:000004">
    <property type="entry name" value="Elongation factor P"/>
    <property type="match status" value="1"/>
</dbReference>
<dbReference type="InterPro" id="IPR012340">
    <property type="entry name" value="NA-bd_OB-fold"/>
</dbReference>
<dbReference type="EMBL" id="NCEB01000019">
    <property type="protein sequence ID" value="OYX32935.1"/>
    <property type="molecule type" value="Genomic_DNA"/>
</dbReference>
<dbReference type="InterPro" id="IPR008991">
    <property type="entry name" value="Translation_prot_SH3-like_sf"/>
</dbReference>
<evidence type="ECO:0000259" key="10">
    <source>
        <dbReference type="SMART" id="SM00841"/>
    </source>
</evidence>
<dbReference type="Gene3D" id="2.40.50.140">
    <property type="entry name" value="Nucleic acid-binding proteins"/>
    <property type="match status" value="2"/>
</dbReference>
<evidence type="ECO:0000256" key="2">
    <source>
        <dbReference type="ARBA" id="ARBA00004815"/>
    </source>
</evidence>
<dbReference type="PIRSF" id="PIRSF005901">
    <property type="entry name" value="EF-P"/>
    <property type="match status" value="1"/>
</dbReference>
<comment type="similarity">
    <text evidence="3 7 9">Belongs to the elongation factor P family.</text>
</comment>
<comment type="pathway">
    <text evidence="2 7">Protein biosynthesis; polypeptide chain elongation.</text>
</comment>
<evidence type="ECO:0000256" key="4">
    <source>
        <dbReference type="ARBA" id="ARBA00022490"/>
    </source>
</evidence>
<dbReference type="Pfam" id="PF08207">
    <property type="entry name" value="EFP_N"/>
    <property type="match status" value="1"/>
</dbReference>
<dbReference type="HAMAP" id="MF_00141">
    <property type="entry name" value="EF_P"/>
    <property type="match status" value="1"/>
</dbReference>
<evidence type="ECO:0000313" key="12">
    <source>
        <dbReference type="EMBL" id="OYX32935.1"/>
    </source>
</evidence>
<accession>A0A258FK84</accession>
<dbReference type="Pfam" id="PF09285">
    <property type="entry name" value="Elong-fact-P_C"/>
    <property type="match status" value="1"/>
</dbReference>
<dbReference type="SMART" id="SM00841">
    <property type="entry name" value="Elong-fact-P_C"/>
    <property type="match status" value="1"/>
</dbReference>
<comment type="caution">
    <text evidence="12">The sequence shown here is derived from an EMBL/GenBank/DDBJ whole genome shotgun (WGS) entry which is preliminary data.</text>
</comment>
<protein>
    <recommendedName>
        <fullName evidence="7 8">Elongation factor P</fullName>
        <shortName evidence="7">EF-P</shortName>
    </recommendedName>
</protein>
<dbReference type="FunFam" id="2.30.30.30:FF:000003">
    <property type="entry name" value="Elongation factor P"/>
    <property type="match status" value="1"/>
</dbReference>
<dbReference type="SMART" id="SM01185">
    <property type="entry name" value="EFP"/>
    <property type="match status" value="1"/>
</dbReference>
<name>A0A258FK84_9CAUL</name>
<dbReference type="FunFam" id="2.40.50.140:FF:000009">
    <property type="entry name" value="Elongation factor P"/>
    <property type="match status" value="1"/>
</dbReference>
<keyword evidence="6 7" id="KW-0648">Protein biosynthesis</keyword>
<organism evidence="12 13">
    <name type="scientific">Brevundimonas subvibrioides</name>
    <dbReference type="NCBI Taxonomy" id="74313"/>
    <lineage>
        <taxon>Bacteria</taxon>
        <taxon>Pseudomonadati</taxon>
        <taxon>Pseudomonadota</taxon>
        <taxon>Alphaproteobacteria</taxon>
        <taxon>Caulobacterales</taxon>
        <taxon>Caulobacteraceae</taxon>
        <taxon>Brevundimonas</taxon>
    </lineage>
</organism>
<dbReference type="UniPathway" id="UPA00345"/>
<reference evidence="12 13" key="1">
    <citation type="submission" date="2017-03" db="EMBL/GenBank/DDBJ databases">
        <title>Lifting the veil on microbial sulfur biogeochemistry in mining wastewaters.</title>
        <authorList>
            <person name="Kantor R.S."/>
            <person name="Colenbrander Nelson T."/>
            <person name="Marshall S."/>
            <person name="Bennett D."/>
            <person name="Apte S."/>
            <person name="Camacho D."/>
            <person name="Thomas B.C."/>
            <person name="Warren L.A."/>
            <person name="Banfield J.F."/>
        </authorList>
    </citation>
    <scope>NUCLEOTIDE SEQUENCE [LARGE SCALE GENOMIC DNA]</scope>
    <source>
        <strain evidence="12">32-69-9</strain>
    </source>
</reference>
<evidence type="ECO:0000256" key="5">
    <source>
        <dbReference type="ARBA" id="ARBA00022768"/>
    </source>
</evidence>
<keyword evidence="4 7" id="KW-0963">Cytoplasm</keyword>
<dbReference type="Pfam" id="PF01132">
    <property type="entry name" value="EFP"/>
    <property type="match status" value="1"/>
</dbReference>
<evidence type="ECO:0000256" key="8">
    <source>
        <dbReference type="NCBIfam" id="TIGR00038"/>
    </source>
</evidence>
<feature type="domain" description="Translation elongation factor P/YeiP central" evidence="11">
    <location>
        <begin position="69"/>
        <end position="124"/>
    </location>
</feature>
<gene>
    <name evidence="7" type="primary">efp</name>
    <name evidence="12" type="ORF">B7Z01_09860</name>
</gene>
<sequence>MAKINGNTIKPGMVLQHNGGLWVVTKASHVKPGKGGAFANVEAKNLETGNKLNERFRSEDKVERVTLEQKDFSYLYEQGDALVFMDDTTYEQIELQKDWVGEDSIPYLQDGMKVVIEMHEDRPIGLSLPDQVTLTVAETEPTVKGQTASSSYKPALADNGVRIMIPPYMSAGERIVVDTATGEYVRRAD</sequence>
<dbReference type="CDD" id="cd04470">
    <property type="entry name" value="S1_EF-P_repeat_1"/>
    <property type="match status" value="1"/>
</dbReference>
<dbReference type="InterPro" id="IPR001059">
    <property type="entry name" value="Transl_elong_P/YeiP_cen"/>
</dbReference>
<evidence type="ECO:0000256" key="7">
    <source>
        <dbReference type="HAMAP-Rule" id="MF_00141"/>
    </source>
</evidence>
<dbReference type="InterPro" id="IPR013185">
    <property type="entry name" value="Transl_elong_KOW-like"/>
</dbReference>